<name>A0ABQ1ZYJ6_9BACL</name>
<proteinExistence type="predicted"/>
<sequence length="90" mass="9690">MYQTWDWIKGALLGIMIGWVGWRVMVKDIPGSLVGSLLAGMVGGFLGSVFLGGTDMGHLWYILLCGVVVSVLLVAVVNLVIRQANSGQKR</sequence>
<keyword evidence="1" id="KW-1133">Transmembrane helix</keyword>
<reference evidence="3" key="1">
    <citation type="journal article" date="2019" name="Int. J. Syst. Evol. Microbiol.">
        <title>The Global Catalogue of Microorganisms (GCM) 10K type strain sequencing project: providing services to taxonomists for standard genome sequencing and annotation.</title>
        <authorList>
            <consortium name="The Broad Institute Genomics Platform"/>
            <consortium name="The Broad Institute Genome Sequencing Center for Infectious Disease"/>
            <person name="Wu L."/>
            <person name="Ma J."/>
        </authorList>
    </citation>
    <scope>NUCLEOTIDE SEQUENCE [LARGE SCALE GENOMIC DNA]</scope>
    <source>
        <strain evidence="3">CCM 8702</strain>
    </source>
</reference>
<protein>
    <recommendedName>
        <fullName evidence="4">GlsB/YeaQ/YmgE family stress response membrane protein</fullName>
    </recommendedName>
</protein>
<accession>A0ABQ1ZYJ6</accession>
<feature type="transmembrane region" description="Helical" evidence="1">
    <location>
        <begin position="33"/>
        <end position="53"/>
    </location>
</feature>
<evidence type="ECO:0008006" key="4">
    <source>
        <dbReference type="Google" id="ProtNLM"/>
    </source>
</evidence>
<gene>
    <name evidence="2" type="ORF">GCM10007362_34120</name>
</gene>
<feature type="transmembrane region" description="Helical" evidence="1">
    <location>
        <begin position="6"/>
        <end position="26"/>
    </location>
</feature>
<evidence type="ECO:0000256" key="1">
    <source>
        <dbReference type="SAM" id="Phobius"/>
    </source>
</evidence>
<dbReference type="RefSeq" id="WP_172245686.1">
    <property type="nucleotide sequence ID" value="NZ_BMDD01000004.1"/>
</dbReference>
<keyword evidence="1" id="KW-0472">Membrane</keyword>
<evidence type="ECO:0000313" key="3">
    <source>
        <dbReference type="Proteomes" id="UP000605427"/>
    </source>
</evidence>
<feature type="transmembrane region" description="Helical" evidence="1">
    <location>
        <begin position="59"/>
        <end position="81"/>
    </location>
</feature>
<dbReference type="EMBL" id="BMDD01000004">
    <property type="protein sequence ID" value="GGH82584.1"/>
    <property type="molecule type" value="Genomic_DNA"/>
</dbReference>
<evidence type="ECO:0000313" key="2">
    <source>
        <dbReference type="EMBL" id="GGH82584.1"/>
    </source>
</evidence>
<comment type="caution">
    <text evidence="2">The sequence shown here is derived from an EMBL/GenBank/DDBJ whole genome shotgun (WGS) entry which is preliminary data.</text>
</comment>
<organism evidence="2 3">
    <name type="scientific">Saccharibacillus endophyticus</name>
    <dbReference type="NCBI Taxonomy" id="2060666"/>
    <lineage>
        <taxon>Bacteria</taxon>
        <taxon>Bacillati</taxon>
        <taxon>Bacillota</taxon>
        <taxon>Bacilli</taxon>
        <taxon>Bacillales</taxon>
        <taxon>Paenibacillaceae</taxon>
        <taxon>Saccharibacillus</taxon>
    </lineage>
</organism>
<dbReference type="Proteomes" id="UP000605427">
    <property type="component" value="Unassembled WGS sequence"/>
</dbReference>
<keyword evidence="3" id="KW-1185">Reference proteome</keyword>
<keyword evidence="1" id="KW-0812">Transmembrane</keyword>